<dbReference type="OrthoDB" id="107110at2759"/>
<dbReference type="PANTHER" id="PTHR33266">
    <property type="entry name" value="CHROMOSOME 15, WHOLE GENOME SHOTGUN SEQUENCE"/>
    <property type="match status" value="1"/>
</dbReference>
<dbReference type="HOGENOM" id="CLU_009568_0_1_1"/>
<keyword evidence="2" id="KW-1185">Reference proteome</keyword>
<dbReference type="Proteomes" id="UP000027265">
    <property type="component" value="Unassembled WGS sequence"/>
</dbReference>
<name>A0A067Q2P1_9AGAM</name>
<evidence type="ECO:0000313" key="1">
    <source>
        <dbReference type="EMBL" id="KDQ61333.1"/>
    </source>
</evidence>
<dbReference type="PANTHER" id="PTHR33266:SF1">
    <property type="entry name" value="F-BOX DOMAIN-CONTAINING PROTEIN"/>
    <property type="match status" value="1"/>
</dbReference>
<protein>
    <submittedName>
        <fullName evidence="1">Uncharacterized protein</fullName>
    </submittedName>
</protein>
<dbReference type="STRING" id="933084.A0A067Q2P1"/>
<proteinExistence type="predicted"/>
<sequence>MHTHKELAELLDAGPLLAPKHGQLFNWDAVFIVYSIFLTVKQPNMPLRSRMQEFLALHESERESFREDVMEAFASETLDKLYSRYFSITPSNREGLVAVKPRGRYHEIVAAFKTQFLKADVYVGALCEALDKLVDRGLLPAEDYMTPMEGYVPSFCHVLPLLQSDGFGKSRISDELAKFRITLPFILRGPVDGAAYPPTDEEVRAYLHRNHGETDRHLSHRYAAFLIAAFTSLRIILKANTHPHCSYECCAFAWYSFLSHPDPGSRTSNRGELYKQICWAAEAIHKSVETPKDTRAGVPGVLTNDLKASLDATINTIQPNGNAKKIHAELSSTVEPIIQDLANRLIPLSRTFSEVVHTSVHEGHSRPTGAALLVISIDEAHFLMDRVESNVRSRSAYHVLTHVLSLLKLQPLATIVMSTDLRLGQVSPSSYFQPPERDKISPAQSLVPPFTELPFDVFASDTVHSGLTLTDVGKVEFIVQFGRPLWASLYGDGNGDLSSTILEFAAQKLCCQTLSQPSLPKAAALAVASRRMLLNFNPARHDAKKLLEEAVERHMHVLLAFPAHLEFAHAGTPSEPILAEAAGRVMARYPCTILDSLFEALSNGLVEGGDPGELAHRFLLIMAYDDVLGTIRDPLMFDRTEPQWHVPIKLLEFLRHLFSPPIFDKICNSTPQNAPGEPFSETFKNAWIHFSHFAPAYDDGVFGSQVLMASLARGMAIQCSEDPAEIDSIVPACFGKDVPLVPTNLTFIAWQQKNRVPTSTPDAVQDMFASRGFSNPFCFIQQDFGTSEEPDIVTQDPTSESHHPYAPGCYVFHVKGRDERVYRVLKNRPRRQKVLDAILTPGNVFRDHPRAASEKSMEALVRMQPGLLDTKESWDWVKDYVAGDRTKGLSATKGLPIPKEDD</sequence>
<dbReference type="InParanoid" id="A0A067Q2P1"/>
<accession>A0A067Q2P1</accession>
<gene>
    <name evidence="1" type="ORF">JAAARDRAFT_190117</name>
</gene>
<evidence type="ECO:0000313" key="2">
    <source>
        <dbReference type="Proteomes" id="UP000027265"/>
    </source>
</evidence>
<organism evidence="1 2">
    <name type="scientific">Jaapia argillacea MUCL 33604</name>
    <dbReference type="NCBI Taxonomy" id="933084"/>
    <lineage>
        <taxon>Eukaryota</taxon>
        <taxon>Fungi</taxon>
        <taxon>Dikarya</taxon>
        <taxon>Basidiomycota</taxon>
        <taxon>Agaricomycotina</taxon>
        <taxon>Agaricomycetes</taxon>
        <taxon>Agaricomycetidae</taxon>
        <taxon>Jaapiales</taxon>
        <taxon>Jaapiaceae</taxon>
        <taxon>Jaapia</taxon>
    </lineage>
</organism>
<dbReference type="EMBL" id="KL197712">
    <property type="protein sequence ID" value="KDQ61333.1"/>
    <property type="molecule type" value="Genomic_DNA"/>
</dbReference>
<dbReference type="AlphaFoldDB" id="A0A067Q2P1"/>
<reference evidence="2" key="1">
    <citation type="journal article" date="2014" name="Proc. Natl. Acad. Sci. U.S.A.">
        <title>Extensive sampling of basidiomycete genomes demonstrates inadequacy of the white-rot/brown-rot paradigm for wood decay fungi.</title>
        <authorList>
            <person name="Riley R."/>
            <person name="Salamov A.A."/>
            <person name="Brown D.W."/>
            <person name="Nagy L.G."/>
            <person name="Floudas D."/>
            <person name="Held B.W."/>
            <person name="Levasseur A."/>
            <person name="Lombard V."/>
            <person name="Morin E."/>
            <person name="Otillar R."/>
            <person name="Lindquist E.A."/>
            <person name="Sun H."/>
            <person name="LaButti K.M."/>
            <person name="Schmutz J."/>
            <person name="Jabbour D."/>
            <person name="Luo H."/>
            <person name="Baker S.E."/>
            <person name="Pisabarro A.G."/>
            <person name="Walton J.D."/>
            <person name="Blanchette R.A."/>
            <person name="Henrissat B."/>
            <person name="Martin F."/>
            <person name="Cullen D."/>
            <person name="Hibbett D.S."/>
            <person name="Grigoriev I.V."/>
        </authorList>
    </citation>
    <scope>NUCLEOTIDE SEQUENCE [LARGE SCALE GENOMIC DNA]</scope>
    <source>
        <strain evidence="2">MUCL 33604</strain>
    </source>
</reference>